<name>A0AAV1W4F9_LUPLU</name>
<gene>
    <name evidence="2" type="ORF">LLUT_LOCUS5235</name>
</gene>
<proteinExistence type="predicted"/>
<keyword evidence="1" id="KW-0812">Transmembrane</keyword>
<dbReference type="PANTHER" id="PTHR33659:SF1">
    <property type="entry name" value="PROTEIN, PUTATIVE-RELATED"/>
    <property type="match status" value="1"/>
</dbReference>
<accession>A0AAV1W4F9</accession>
<sequence>MVVHEPLEGPGAGAGASRAVDKATDIEATTTNTAQEILFISIIFFSGGGLEFTAQEVLAPAPAPEKDTGAGSLVTYSAAFLCFSLLLSFLSLLRH</sequence>
<comment type="caution">
    <text evidence="2">The sequence shown here is derived from an EMBL/GenBank/DDBJ whole genome shotgun (WGS) entry which is preliminary data.</text>
</comment>
<feature type="transmembrane region" description="Helical" evidence="1">
    <location>
        <begin position="73"/>
        <end position="93"/>
    </location>
</feature>
<dbReference type="AlphaFoldDB" id="A0AAV1W4F9"/>
<evidence type="ECO:0000256" key="1">
    <source>
        <dbReference type="SAM" id="Phobius"/>
    </source>
</evidence>
<organism evidence="2 3">
    <name type="scientific">Lupinus luteus</name>
    <name type="common">European yellow lupine</name>
    <dbReference type="NCBI Taxonomy" id="3873"/>
    <lineage>
        <taxon>Eukaryota</taxon>
        <taxon>Viridiplantae</taxon>
        <taxon>Streptophyta</taxon>
        <taxon>Embryophyta</taxon>
        <taxon>Tracheophyta</taxon>
        <taxon>Spermatophyta</taxon>
        <taxon>Magnoliopsida</taxon>
        <taxon>eudicotyledons</taxon>
        <taxon>Gunneridae</taxon>
        <taxon>Pentapetalae</taxon>
        <taxon>rosids</taxon>
        <taxon>fabids</taxon>
        <taxon>Fabales</taxon>
        <taxon>Fabaceae</taxon>
        <taxon>Papilionoideae</taxon>
        <taxon>50 kb inversion clade</taxon>
        <taxon>genistoids sensu lato</taxon>
        <taxon>core genistoids</taxon>
        <taxon>Genisteae</taxon>
        <taxon>Lupinus</taxon>
    </lineage>
</organism>
<keyword evidence="1" id="KW-0472">Membrane</keyword>
<keyword evidence="3" id="KW-1185">Reference proteome</keyword>
<reference evidence="2 3" key="1">
    <citation type="submission" date="2024-03" db="EMBL/GenBank/DDBJ databases">
        <authorList>
            <person name="Martinez-Hernandez J."/>
        </authorList>
    </citation>
    <scope>NUCLEOTIDE SEQUENCE [LARGE SCALE GENOMIC DNA]</scope>
</reference>
<dbReference type="Proteomes" id="UP001497480">
    <property type="component" value="Unassembled WGS sequence"/>
</dbReference>
<dbReference type="EMBL" id="CAXHTB010000003">
    <property type="protein sequence ID" value="CAL0304175.1"/>
    <property type="molecule type" value="Genomic_DNA"/>
</dbReference>
<keyword evidence="1" id="KW-1133">Transmembrane helix</keyword>
<dbReference type="PANTHER" id="PTHR33659">
    <property type="entry name" value="PROTEIN, PUTATIVE-RELATED-RELATED"/>
    <property type="match status" value="1"/>
</dbReference>
<evidence type="ECO:0000313" key="2">
    <source>
        <dbReference type="EMBL" id="CAL0304175.1"/>
    </source>
</evidence>
<protein>
    <submittedName>
        <fullName evidence="2">Uncharacterized protein</fullName>
    </submittedName>
</protein>
<evidence type="ECO:0000313" key="3">
    <source>
        <dbReference type="Proteomes" id="UP001497480"/>
    </source>
</evidence>